<protein>
    <submittedName>
        <fullName evidence="1">Uncharacterized protein</fullName>
    </submittedName>
</protein>
<reference evidence="2" key="1">
    <citation type="journal article" date="2022" name="Mol. Ecol. Resour.">
        <title>The genomes of chicory, endive, great burdock and yacon provide insights into Asteraceae palaeo-polyploidization history and plant inulin production.</title>
        <authorList>
            <person name="Fan W."/>
            <person name="Wang S."/>
            <person name="Wang H."/>
            <person name="Wang A."/>
            <person name="Jiang F."/>
            <person name="Liu H."/>
            <person name="Zhao H."/>
            <person name="Xu D."/>
            <person name="Zhang Y."/>
        </authorList>
    </citation>
    <scope>NUCLEOTIDE SEQUENCE [LARGE SCALE GENOMIC DNA]</scope>
    <source>
        <strain evidence="2">cv. Punajuju</strain>
    </source>
</reference>
<organism evidence="1 2">
    <name type="scientific">Cichorium intybus</name>
    <name type="common">Chicory</name>
    <dbReference type="NCBI Taxonomy" id="13427"/>
    <lineage>
        <taxon>Eukaryota</taxon>
        <taxon>Viridiplantae</taxon>
        <taxon>Streptophyta</taxon>
        <taxon>Embryophyta</taxon>
        <taxon>Tracheophyta</taxon>
        <taxon>Spermatophyta</taxon>
        <taxon>Magnoliopsida</taxon>
        <taxon>eudicotyledons</taxon>
        <taxon>Gunneridae</taxon>
        <taxon>Pentapetalae</taxon>
        <taxon>asterids</taxon>
        <taxon>campanulids</taxon>
        <taxon>Asterales</taxon>
        <taxon>Asteraceae</taxon>
        <taxon>Cichorioideae</taxon>
        <taxon>Cichorieae</taxon>
        <taxon>Cichoriinae</taxon>
        <taxon>Cichorium</taxon>
    </lineage>
</organism>
<comment type="caution">
    <text evidence="1">The sequence shown here is derived from an EMBL/GenBank/DDBJ whole genome shotgun (WGS) entry which is preliminary data.</text>
</comment>
<name>A0ACB9BGX2_CICIN</name>
<keyword evidence="2" id="KW-1185">Reference proteome</keyword>
<evidence type="ECO:0000313" key="2">
    <source>
        <dbReference type="Proteomes" id="UP001055811"/>
    </source>
</evidence>
<dbReference type="Proteomes" id="UP001055811">
    <property type="component" value="Linkage Group LG06"/>
</dbReference>
<accession>A0ACB9BGX2</accession>
<dbReference type="EMBL" id="CM042014">
    <property type="protein sequence ID" value="KAI3721317.1"/>
    <property type="molecule type" value="Genomic_DNA"/>
</dbReference>
<proteinExistence type="predicted"/>
<reference evidence="1 2" key="2">
    <citation type="journal article" date="2022" name="Mol. Ecol. Resour.">
        <title>The genomes of chicory, endive, great burdock and yacon provide insights into Asteraceae paleo-polyploidization history and plant inulin production.</title>
        <authorList>
            <person name="Fan W."/>
            <person name="Wang S."/>
            <person name="Wang H."/>
            <person name="Wang A."/>
            <person name="Jiang F."/>
            <person name="Liu H."/>
            <person name="Zhao H."/>
            <person name="Xu D."/>
            <person name="Zhang Y."/>
        </authorList>
    </citation>
    <scope>NUCLEOTIDE SEQUENCE [LARGE SCALE GENOMIC DNA]</scope>
    <source>
        <strain evidence="2">cv. Punajuju</strain>
        <tissue evidence="1">Leaves</tissue>
    </source>
</reference>
<evidence type="ECO:0000313" key="1">
    <source>
        <dbReference type="EMBL" id="KAI3721317.1"/>
    </source>
</evidence>
<sequence length="111" mass="12382">MNQIRRHNPASNLDFFRFPSNQNPKRMDAIRKQVPPPTSISSNLPSPPSASTSSVRPFSLCCSIGGSFVTTWLLLFYTNSKFVFLSLKIPGSKMSLRVLKPNAEVLNKILT</sequence>
<gene>
    <name evidence="1" type="ORF">L2E82_32326</name>
</gene>